<dbReference type="Proteomes" id="UP001604277">
    <property type="component" value="Unassembled WGS sequence"/>
</dbReference>
<proteinExistence type="predicted"/>
<evidence type="ECO:0000313" key="3">
    <source>
        <dbReference type="Proteomes" id="UP001604277"/>
    </source>
</evidence>
<protein>
    <submittedName>
        <fullName evidence="2">Uncharacterized protein</fullName>
    </submittedName>
</protein>
<evidence type="ECO:0000256" key="1">
    <source>
        <dbReference type="SAM" id="MobiDB-lite"/>
    </source>
</evidence>
<comment type="caution">
    <text evidence="2">The sequence shown here is derived from an EMBL/GenBank/DDBJ whole genome shotgun (WGS) entry which is preliminary data.</text>
</comment>
<keyword evidence="3" id="KW-1185">Reference proteome</keyword>
<accession>A0ABD1VMX3</accession>
<gene>
    <name evidence="2" type="ORF">Fot_20054</name>
</gene>
<feature type="region of interest" description="Disordered" evidence="1">
    <location>
        <begin position="11"/>
        <end position="39"/>
    </location>
</feature>
<dbReference type="EMBL" id="JBFOLJ010000005">
    <property type="protein sequence ID" value="KAL2538663.1"/>
    <property type="molecule type" value="Genomic_DNA"/>
</dbReference>
<sequence length="121" mass="13502">MENSIADVIQAVRHYPPNASSSGRASSKMDEKNTTPLASVDLVDQDGDRHTSKRMKISSIEPCPGLHTIEDDLVFSDEDLITIDESAEQHRLDVGKIDAQVLIQFTATLSHLYSRYIYIQV</sequence>
<reference evidence="3" key="1">
    <citation type="submission" date="2024-07" db="EMBL/GenBank/DDBJ databases">
        <title>Two chromosome-level genome assemblies of Korean endemic species Abeliophyllum distichum and Forsythia ovata (Oleaceae).</title>
        <authorList>
            <person name="Jang H."/>
        </authorList>
    </citation>
    <scope>NUCLEOTIDE SEQUENCE [LARGE SCALE GENOMIC DNA]</scope>
</reference>
<organism evidence="2 3">
    <name type="scientific">Forsythia ovata</name>
    <dbReference type="NCBI Taxonomy" id="205694"/>
    <lineage>
        <taxon>Eukaryota</taxon>
        <taxon>Viridiplantae</taxon>
        <taxon>Streptophyta</taxon>
        <taxon>Embryophyta</taxon>
        <taxon>Tracheophyta</taxon>
        <taxon>Spermatophyta</taxon>
        <taxon>Magnoliopsida</taxon>
        <taxon>eudicotyledons</taxon>
        <taxon>Gunneridae</taxon>
        <taxon>Pentapetalae</taxon>
        <taxon>asterids</taxon>
        <taxon>lamiids</taxon>
        <taxon>Lamiales</taxon>
        <taxon>Oleaceae</taxon>
        <taxon>Forsythieae</taxon>
        <taxon>Forsythia</taxon>
    </lineage>
</organism>
<dbReference type="AlphaFoldDB" id="A0ABD1VMX3"/>
<name>A0ABD1VMX3_9LAMI</name>
<evidence type="ECO:0000313" key="2">
    <source>
        <dbReference type="EMBL" id="KAL2538663.1"/>
    </source>
</evidence>